<reference evidence="1 2" key="1">
    <citation type="journal article" date="2015" name="Stand. Genomic Sci.">
        <title>Complete genome sequence of and proposal of Thermofilum uzonense sp. nov. a novel hyperthermophilic crenarchaeon and emended description of the genus Thermofilum.</title>
        <authorList>
            <person name="Toshchakov S.V."/>
            <person name="Korzhenkov A.A."/>
            <person name="Samarov N.I."/>
            <person name="Mazunin I.O."/>
            <person name="Mozhey O.I."/>
            <person name="Shmyr I.S."/>
            <person name="Derbikova K.S."/>
            <person name="Taranov E.A."/>
            <person name="Dominova I.N."/>
            <person name="Bonch-Osmolovskaya E.A."/>
            <person name="Patrushev M.V."/>
            <person name="Podosokorskaya O.A."/>
            <person name="Kublanov I.V."/>
        </authorList>
    </citation>
    <scope>NUCLEOTIDE SEQUENCE [LARGE SCALE GENOMIC DNA]</scope>
    <source>
        <strain evidence="1 2">1807-2</strain>
    </source>
</reference>
<dbReference type="STRING" id="1550241.MA03_08020"/>
<accession>A0A0F7FIJ2</accession>
<dbReference type="Gene3D" id="3.30.1440.10">
    <property type="match status" value="1"/>
</dbReference>
<dbReference type="Pfam" id="PF01877">
    <property type="entry name" value="RNA_binding"/>
    <property type="match status" value="1"/>
</dbReference>
<dbReference type="AlphaFoldDB" id="A0A0F7FIJ2"/>
<dbReference type="OrthoDB" id="10874at2157"/>
<dbReference type="PANTHER" id="PTHR38816">
    <property type="entry name" value="EXOSOME SUBUNIT, DUF54 FAMILY-RELATED"/>
    <property type="match status" value="1"/>
</dbReference>
<proteinExistence type="predicted"/>
<dbReference type="HOGENOM" id="CLU_131306_1_1_2"/>
<keyword evidence="2" id="KW-1185">Reference proteome</keyword>
<protein>
    <recommendedName>
        <fullName evidence="3">Exosome protein</fullName>
    </recommendedName>
</protein>
<name>A0A0F7FIJ2_9CREN</name>
<dbReference type="InterPro" id="IPR022803">
    <property type="entry name" value="Ribosomal_uL5_dom_sf"/>
</dbReference>
<evidence type="ECO:0008006" key="3">
    <source>
        <dbReference type="Google" id="ProtNLM"/>
    </source>
</evidence>
<dbReference type="PANTHER" id="PTHR38816:SF1">
    <property type="entry name" value="EXOSOME SUBUNIT"/>
    <property type="match status" value="1"/>
</dbReference>
<dbReference type="InterPro" id="IPR002739">
    <property type="entry name" value="PAB1135-like"/>
</dbReference>
<dbReference type="Proteomes" id="UP000067434">
    <property type="component" value="Chromosome"/>
</dbReference>
<dbReference type="RefSeq" id="WP_052884742.1">
    <property type="nucleotide sequence ID" value="NZ_CP009961.1"/>
</dbReference>
<dbReference type="EMBL" id="CP009961">
    <property type="protein sequence ID" value="AKG39187.1"/>
    <property type="molecule type" value="Genomic_DNA"/>
</dbReference>
<dbReference type="GeneID" id="25402169"/>
<dbReference type="KEGG" id="thf:MA03_08020"/>
<evidence type="ECO:0000313" key="2">
    <source>
        <dbReference type="Proteomes" id="UP000067434"/>
    </source>
</evidence>
<evidence type="ECO:0000313" key="1">
    <source>
        <dbReference type="EMBL" id="AKG39187.1"/>
    </source>
</evidence>
<dbReference type="PATRIC" id="fig|1550241.5.peg.1661"/>
<dbReference type="SUPFAM" id="SSF55282">
    <property type="entry name" value="RL5-like"/>
    <property type="match status" value="1"/>
</dbReference>
<sequence length="152" mass="17636">MKKTRLATSVEISSFIHATEEEERVLQAVKNLLPPDLRNLEYVDVKKSISYGYYGNPIVFLSLNFPESQVDEITLYILSHLPKGDIKSILDDFEKRFARGRLYLRFDKQEAYYGNLKLSEGDEVIKCVIKFKPHLRKRGDFESVFKELGVLS</sequence>
<organism evidence="1 2">
    <name type="scientific">Infirmifilum uzonense</name>
    <dbReference type="NCBI Taxonomy" id="1550241"/>
    <lineage>
        <taxon>Archaea</taxon>
        <taxon>Thermoproteota</taxon>
        <taxon>Thermoprotei</taxon>
        <taxon>Thermofilales</taxon>
        <taxon>Thermofilaceae</taxon>
        <taxon>Infirmifilum</taxon>
    </lineage>
</organism>
<gene>
    <name evidence="1" type="ORF">MA03_08020</name>
</gene>